<feature type="region of interest" description="Disordered" evidence="1">
    <location>
        <begin position="1"/>
        <end position="150"/>
    </location>
</feature>
<dbReference type="OrthoDB" id="6373835at2759"/>
<protein>
    <submittedName>
        <fullName evidence="3">Uncharacterized protein</fullName>
    </submittedName>
</protein>
<name>E9GCC7_DAPPU</name>
<feature type="region of interest" description="Disordered" evidence="1">
    <location>
        <begin position="328"/>
        <end position="413"/>
    </location>
</feature>
<keyword evidence="2" id="KW-0812">Transmembrane</keyword>
<dbReference type="KEGG" id="dpx:DAPPUDRAFT_101102"/>
<keyword evidence="4" id="KW-1185">Reference proteome</keyword>
<keyword evidence="2" id="KW-0472">Membrane</keyword>
<feature type="compositionally biased region" description="Low complexity" evidence="1">
    <location>
        <begin position="106"/>
        <end position="129"/>
    </location>
</feature>
<feature type="transmembrane region" description="Helical" evidence="2">
    <location>
        <begin position="434"/>
        <end position="457"/>
    </location>
</feature>
<proteinExistence type="predicted"/>
<dbReference type="Proteomes" id="UP000000305">
    <property type="component" value="Unassembled WGS sequence"/>
</dbReference>
<keyword evidence="2" id="KW-1133">Transmembrane helix</keyword>
<feature type="compositionally biased region" description="Low complexity" evidence="1">
    <location>
        <begin position="7"/>
        <end position="29"/>
    </location>
</feature>
<dbReference type="InParanoid" id="E9GCC7"/>
<evidence type="ECO:0000313" key="4">
    <source>
        <dbReference type="Proteomes" id="UP000000305"/>
    </source>
</evidence>
<feature type="compositionally biased region" description="Low complexity" evidence="1">
    <location>
        <begin position="74"/>
        <end position="96"/>
    </location>
</feature>
<dbReference type="HOGENOM" id="CLU_597524_0_0_1"/>
<organism evidence="3 4">
    <name type="scientific">Daphnia pulex</name>
    <name type="common">Water flea</name>
    <dbReference type="NCBI Taxonomy" id="6669"/>
    <lineage>
        <taxon>Eukaryota</taxon>
        <taxon>Metazoa</taxon>
        <taxon>Ecdysozoa</taxon>
        <taxon>Arthropoda</taxon>
        <taxon>Crustacea</taxon>
        <taxon>Branchiopoda</taxon>
        <taxon>Diplostraca</taxon>
        <taxon>Cladocera</taxon>
        <taxon>Anomopoda</taxon>
        <taxon>Daphniidae</taxon>
        <taxon>Daphnia</taxon>
    </lineage>
</organism>
<dbReference type="AlphaFoldDB" id="E9GCC7"/>
<evidence type="ECO:0000256" key="2">
    <source>
        <dbReference type="SAM" id="Phobius"/>
    </source>
</evidence>
<evidence type="ECO:0000256" key="1">
    <source>
        <dbReference type="SAM" id="MobiDB-lite"/>
    </source>
</evidence>
<feature type="compositionally biased region" description="Polar residues" evidence="1">
    <location>
        <begin position="141"/>
        <end position="150"/>
    </location>
</feature>
<accession>E9GCC7</accession>
<sequence>MTEGVPSSSSDRFSHPSLGSRSARSAAAAMEDGRQLGGGGQQQQAGKKRMMRDHAGATSARGPATGGGAHKKASTSSSTGTSNHTGMAAASSSSAAEGGGGGPGGANRNSSSARPSRSSQETTTGSSSETETDAERMQPSRPGTSGTLRSMQSMPLLTPLQQHHLVQQQQQAGYNPVLAAAGGIYGIVGMHPGMMAHPAQLHAAAAAAAAAAAGNPTWNGEPCPVHGSGIHPAHHQMPIAHYQTPHGTIAAYPQPLYSSMSMKRAASIHEMAMATPLPAIMPPPPPPHHGPIYGTLPHPGHGGGHHQFLMPPPPSHEQPTHFVMMTTAPSSMIHGPPASSLGGRRTRQQGRSGGGPGSLPPMPAPSQMATMQRQGRPLVVNGKNGQPEPLPVRHDAPPLPPKIPPSDVASKTASRTSSAAKPFSYNACCKGNVVVLWVILGIIGLGVVLAIVFYYAFQ</sequence>
<reference evidence="3 4" key="1">
    <citation type="journal article" date="2011" name="Science">
        <title>The ecoresponsive genome of Daphnia pulex.</title>
        <authorList>
            <person name="Colbourne J.K."/>
            <person name="Pfrender M.E."/>
            <person name="Gilbert D."/>
            <person name="Thomas W.K."/>
            <person name="Tucker A."/>
            <person name="Oakley T.H."/>
            <person name="Tokishita S."/>
            <person name="Aerts A."/>
            <person name="Arnold G.J."/>
            <person name="Basu M.K."/>
            <person name="Bauer D.J."/>
            <person name="Caceres C.E."/>
            <person name="Carmel L."/>
            <person name="Casola C."/>
            <person name="Choi J.H."/>
            <person name="Detter J.C."/>
            <person name="Dong Q."/>
            <person name="Dusheyko S."/>
            <person name="Eads B.D."/>
            <person name="Frohlich T."/>
            <person name="Geiler-Samerotte K.A."/>
            <person name="Gerlach D."/>
            <person name="Hatcher P."/>
            <person name="Jogdeo S."/>
            <person name="Krijgsveld J."/>
            <person name="Kriventseva E.V."/>
            <person name="Kultz D."/>
            <person name="Laforsch C."/>
            <person name="Lindquist E."/>
            <person name="Lopez J."/>
            <person name="Manak J.R."/>
            <person name="Muller J."/>
            <person name="Pangilinan J."/>
            <person name="Patwardhan R.P."/>
            <person name="Pitluck S."/>
            <person name="Pritham E.J."/>
            <person name="Rechtsteiner A."/>
            <person name="Rho M."/>
            <person name="Rogozin I.B."/>
            <person name="Sakarya O."/>
            <person name="Salamov A."/>
            <person name="Schaack S."/>
            <person name="Shapiro H."/>
            <person name="Shiga Y."/>
            <person name="Skalitzky C."/>
            <person name="Smith Z."/>
            <person name="Souvorov A."/>
            <person name="Sung W."/>
            <person name="Tang Z."/>
            <person name="Tsuchiya D."/>
            <person name="Tu H."/>
            <person name="Vos H."/>
            <person name="Wang M."/>
            <person name="Wolf Y.I."/>
            <person name="Yamagata H."/>
            <person name="Yamada T."/>
            <person name="Ye Y."/>
            <person name="Shaw J.R."/>
            <person name="Andrews J."/>
            <person name="Crease T.J."/>
            <person name="Tang H."/>
            <person name="Lucas S.M."/>
            <person name="Robertson H.M."/>
            <person name="Bork P."/>
            <person name="Koonin E.V."/>
            <person name="Zdobnov E.M."/>
            <person name="Grigoriev I.V."/>
            <person name="Lynch M."/>
            <person name="Boore J.L."/>
        </authorList>
    </citation>
    <scope>NUCLEOTIDE SEQUENCE [LARGE SCALE GENOMIC DNA]</scope>
</reference>
<evidence type="ECO:0000313" key="3">
    <source>
        <dbReference type="EMBL" id="EFX82525.1"/>
    </source>
</evidence>
<dbReference type="EMBL" id="GL732539">
    <property type="protein sequence ID" value="EFX82525.1"/>
    <property type="molecule type" value="Genomic_DNA"/>
</dbReference>
<gene>
    <name evidence="3" type="ORF">DAPPUDRAFT_101102</name>
</gene>